<feature type="transmembrane region" description="Helical" evidence="2">
    <location>
        <begin position="387"/>
        <end position="410"/>
    </location>
</feature>
<protein>
    <recommendedName>
        <fullName evidence="3">DUF6536 domain-containing protein</fullName>
    </recommendedName>
</protein>
<comment type="caution">
    <text evidence="4">The sequence shown here is derived from an EMBL/GenBank/DDBJ whole genome shotgun (WGS) entry which is preliminary data.</text>
</comment>
<feature type="transmembrane region" description="Helical" evidence="2">
    <location>
        <begin position="506"/>
        <end position="530"/>
    </location>
</feature>
<feature type="domain" description="DUF6536" evidence="3">
    <location>
        <begin position="33"/>
        <end position="184"/>
    </location>
</feature>
<evidence type="ECO:0000256" key="2">
    <source>
        <dbReference type="SAM" id="Phobius"/>
    </source>
</evidence>
<dbReference type="AlphaFoldDB" id="A0A2I2GHA6"/>
<dbReference type="OrthoDB" id="5429634at2759"/>
<dbReference type="Proteomes" id="UP000234275">
    <property type="component" value="Unassembled WGS sequence"/>
</dbReference>
<keyword evidence="2" id="KW-0472">Membrane</keyword>
<sequence length="638" mass="70143">MAYTHRESSARERAEEPLVAKHSRPTKPSLESWKKTLYIGVGGSLLVLVVNLGFALWAVQHHEGGGDRPILYTGSCQTVRRLSIALHLLINILSTSLLCASNYGMQCLSAPTRKDIDRAHRRGKWLDIGVPSMRNLGRIPRRNALLWMLLALSSLPLHLLYNSIIFSTTGNNAYVAFLGNASMVESESPEIPSWNNESVSVLETLHGKATKNELFRLDNDECLDNYGQFFQTKYASVYLVTNASVEIQVVGAGNTTSDDFASWVASNYSGNITAAREDLPRWMVAGRSIDHCLVEEARICKLGYSLPLTLVVISMNACKALLLLGAAYLLRDTPLLTIGDAIGSFLTAPDISTKGQCLLSKQEVRDPDNADIRYYQGRRFWASAASVTRWLVCLILYGIALILMINLLIITKGTNGDITWWSMELDGLSGANILHWASTLTGNVLFSNSPQLLFSIMYFGSNSIVTTMAMANEWGQYAVRRKGLRVSTSPRGSQRTTHFLSLPYRFGLPLVLFSAVIHWLLSQSLFLVVLEAYTPTHLRDPTNDVTGCGWSPGAVLTALILCCLLVFYIVGLGFKRFPSGMPVAGSCSLAIAAACHGESESPSDIAQMPLKWGVMGSDDHCGFSSEDVEKPTHSRVYK</sequence>
<keyword evidence="2" id="KW-0812">Transmembrane</keyword>
<dbReference type="RefSeq" id="XP_024707557.1">
    <property type="nucleotide sequence ID" value="XM_024843793.1"/>
</dbReference>
<feature type="transmembrane region" description="Helical" evidence="2">
    <location>
        <begin position="452"/>
        <end position="471"/>
    </location>
</feature>
<dbReference type="STRING" id="1392250.A0A2I2GHA6"/>
<evidence type="ECO:0000313" key="5">
    <source>
        <dbReference type="Proteomes" id="UP000234275"/>
    </source>
</evidence>
<feature type="transmembrane region" description="Helical" evidence="2">
    <location>
        <begin position="550"/>
        <end position="571"/>
    </location>
</feature>
<dbReference type="Pfam" id="PF20163">
    <property type="entry name" value="DUF6536"/>
    <property type="match status" value="1"/>
</dbReference>
<dbReference type="InterPro" id="IPR046623">
    <property type="entry name" value="DUF6536"/>
</dbReference>
<feature type="transmembrane region" description="Helical" evidence="2">
    <location>
        <begin position="37"/>
        <end position="59"/>
    </location>
</feature>
<feature type="transmembrane region" description="Helical" evidence="2">
    <location>
        <begin position="144"/>
        <end position="161"/>
    </location>
</feature>
<feature type="region of interest" description="Disordered" evidence="1">
    <location>
        <begin position="1"/>
        <end position="26"/>
    </location>
</feature>
<keyword evidence="2" id="KW-1133">Transmembrane helix</keyword>
<dbReference type="GeneID" id="36551493"/>
<feature type="transmembrane region" description="Helical" evidence="2">
    <location>
        <begin position="84"/>
        <end position="104"/>
    </location>
</feature>
<accession>A0A2I2GHA6</accession>
<gene>
    <name evidence="4" type="ORF">P170DRAFT_350349</name>
</gene>
<reference evidence="4 5" key="1">
    <citation type="submission" date="2016-12" db="EMBL/GenBank/DDBJ databases">
        <title>The genomes of Aspergillus section Nigri reveals drivers in fungal speciation.</title>
        <authorList>
            <consortium name="DOE Joint Genome Institute"/>
            <person name="Vesth T.C."/>
            <person name="Nybo J."/>
            <person name="Theobald S."/>
            <person name="Brandl J."/>
            <person name="Frisvad J.C."/>
            <person name="Nielsen K.F."/>
            <person name="Lyhne E.K."/>
            <person name="Kogle M.E."/>
            <person name="Kuo A."/>
            <person name="Riley R."/>
            <person name="Clum A."/>
            <person name="Nolan M."/>
            <person name="Lipzen A."/>
            <person name="Salamov A."/>
            <person name="Henrissat B."/>
            <person name="Wiebenga A."/>
            <person name="De Vries R.P."/>
            <person name="Grigoriev I.V."/>
            <person name="Mortensen U.H."/>
            <person name="Andersen M.R."/>
            <person name="Baker S.E."/>
        </authorList>
    </citation>
    <scope>NUCLEOTIDE SEQUENCE [LARGE SCALE GENOMIC DNA]</scope>
    <source>
        <strain evidence="4 5">IBT 23096</strain>
    </source>
</reference>
<feature type="compositionally biased region" description="Basic and acidic residues" evidence="1">
    <location>
        <begin position="1"/>
        <end position="19"/>
    </location>
</feature>
<evidence type="ECO:0000259" key="3">
    <source>
        <dbReference type="Pfam" id="PF20163"/>
    </source>
</evidence>
<dbReference type="PANTHER" id="PTHR35395">
    <property type="entry name" value="DUF6536 DOMAIN-CONTAINING PROTEIN"/>
    <property type="match status" value="1"/>
</dbReference>
<name>A0A2I2GHA6_9EURO</name>
<dbReference type="EMBL" id="MSFO01000002">
    <property type="protein sequence ID" value="PLB52255.1"/>
    <property type="molecule type" value="Genomic_DNA"/>
</dbReference>
<organism evidence="4 5">
    <name type="scientific">Aspergillus steynii IBT 23096</name>
    <dbReference type="NCBI Taxonomy" id="1392250"/>
    <lineage>
        <taxon>Eukaryota</taxon>
        <taxon>Fungi</taxon>
        <taxon>Dikarya</taxon>
        <taxon>Ascomycota</taxon>
        <taxon>Pezizomycotina</taxon>
        <taxon>Eurotiomycetes</taxon>
        <taxon>Eurotiomycetidae</taxon>
        <taxon>Eurotiales</taxon>
        <taxon>Aspergillaceae</taxon>
        <taxon>Aspergillus</taxon>
        <taxon>Aspergillus subgen. Circumdati</taxon>
    </lineage>
</organism>
<feature type="transmembrane region" description="Helical" evidence="2">
    <location>
        <begin position="308"/>
        <end position="330"/>
    </location>
</feature>
<proteinExistence type="predicted"/>
<dbReference type="VEuPathDB" id="FungiDB:P170DRAFT_350349"/>
<dbReference type="PANTHER" id="PTHR35395:SF1">
    <property type="entry name" value="DUF6536 DOMAIN-CONTAINING PROTEIN"/>
    <property type="match status" value="1"/>
</dbReference>
<keyword evidence="5" id="KW-1185">Reference proteome</keyword>
<evidence type="ECO:0000313" key="4">
    <source>
        <dbReference type="EMBL" id="PLB52255.1"/>
    </source>
</evidence>
<evidence type="ECO:0000256" key="1">
    <source>
        <dbReference type="SAM" id="MobiDB-lite"/>
    </source>
</evidence>